<evidence type="ECO:0000313" key="2">
    <source>
        <dbReference type="Proteomes" id="UP001446871"/>
    </source>
</evidence>
<reference evidence="1 2" key="1">
    <citation type="submission" date="2023-01" db="EMBL/GenBank/DDBJ databases">
        <title>Analysis of 21 Apiospora genomes using comparative genomics revels a genus with tremendous synthesis potential of carbohydrate active enzymes and secondary metabolites.</title>
        <authorList>
            <person name="Sorensen T."/>
        </authorList>
    </citation>
    <scope>NUCLEOTIDE SEQUENCE [LARGE SCALE GENOMIC DNA]</scope>
    <source>
        <strain evidence="1 2">CBS 83171</strain>
    </source>
</reference>
<evidence type="ECO:0000313" key="1">
    <source>
        <dbReference type="EMBL" id="KAK8063193.1"/>
    </source>
</evidence>
<proteinExistence type="predicted"/>
<organism evidence="1 2">
    <name type="scientific">Apiospora saccharicola</name>
    <dbReference type="NCBI Taxonomy" id="335842"/>
    <lineage>
        <taxon>Eukaryota</taxon>
        <taxon>Fungi</taxon>
        <taxon>Dikarya</taxon>
        <taxon>Ascomycota</taxon>
        <taxon>Pezizomycotina</taxon>
        <taxon>Sordariomycetes</taxon>
        <taxon>Xylariomycetidae</taxon>
        <taxon>Amphisphaeriales</taxon>
        <taxon>Apiosporaceae</taxon>
        <taxon>Apiospora</taxon>
    </lineage>
</organism>
<name>A0ABR1UW98_9PEZI</name>
<dbReference type="EMBL" id="JAQQWM010000005">
    <property type="protein sequence ID" value="KAK8063193.1"/>
    <property type="molecule type" value="Genomic_DNA"/>
</dbReference>
<comment type="caution">
    <text evidence="1">The sequence shown here is derived from an EMBL/GenBank/DDBJ whole genome shotgun (WGS) entry which is preliminary data.</text>
</comment>
<protein>
    <submittedName>
        <fullName evidence="1">Uncharacterized protein</fullName>
    </submittedName>
</protein>
<keyword evidence="2" id="KW-1185">Reference proteome</keyword>
<gene>
    <name evidence="1" type="ORF">PG996_007845</name>
</gene>
<sequence>MAAKSDAADNDDKCITNHIAAPFRTPPQLSTFLEMVIGTDSIVGIDIILVIPGPYPPTYRICKPHLRFMNCIWTSLAISGSASEDNDLHPRHLGRQIKTALVRSPERPIVRTIRRRLSWSGEVTFWA</sequence>
<dbReference type="Proteomes" id="UP001446871">
    <property type="component" value="Unassembled WGS sequence"/>
</dbReference>
<accession>A0ABR1UW98</accession>